<dbReference type="EMBL" id="JARJLG010000033">
    <property type="protein sequence ID" value="KAJ7766376.1"/>
    <property type="molecule type" value="Genomic_DNA"/>
</dbReference>
<dbReference type="PANTHER" id="PTHR33099:SF7">
    <property type="entry name" value="MYND-TYPE DOMAIN-CONTAINING PROTEIN"/>
    <property type="match status" value="1"/>
</dbReference>
<gene>
    <name evidence="2" type="ORF">DFH07DRAFT_352413</name>
</gene>
<proteinExistence type="predicted"/>
<dbReference type="Proteomes" id="UP001215280">
    <property type="component" value="Unassembled WGS sequence"/>
</dbReference>
<evidence type="ECO:0000313" key="2">
    <source>
        <dbReference type="EMBL" id="KAJ7766376.1"/>
    </source>
</evidence>
<sequence>MGLIGLPLSPNDARALLSNNHLLPFERLDIPADKVRFTNPEWNAWLHREAGGVCTALAGRRVNPVYTLRKMVLEGPDSQVEETPPLEAIATMVVVLPSPFEGGDMVFDHGLQSKTIRLAPQGHLFTYLVVAYGAVTRKMCAITSGYRLTLHYDVHQPDASELVIPPFIDVDVAGRALRQAMVEWKGNAVEPAACFLKGKYPWDGFNLQLLTGPDALLVAHLVRLAAELHFQLYIAQLRVFHVGIGEYDGPYDKIIPKMIEELEIDYNWSSEEDQAFDVHSVPVSIDFAFHKADYLNGEIEDIEPEEKYHGVEGDGKLRVDQTYLRTLFLLWPNSEDTESPSVLYSHKSACHAVRSIGNPPSTRERILVESLLEACETEDEKKYATRGLCTVAQVQNDAKLLLRTLEKHKAAANLDLIGVEQCVSAFRKFGWDSLKDFFSDAVNQDASNARRDDLLVQLSQAARAADDSAVAAWCEEKRELIPRSLRRVSVAEVDWLLQLVTSHGTDLMRTVVYPQLEAQDLASDFWVHFARGLEKHGVAGALGNHFFSDCVAQAADNLLVFPTKEKRAHAGDSWAYDSAEPQKAGLIMEVVRLCVEAGLQDTACAAIFERMNRAAAGGTLSSKFHAWECYAALTRALHDYLPVPTAVVFRGFFKDAVTCMLSASAPKKVSFNKTLRACVFEKDNLDIVVVAIKRAGGVGFLKDCDHKAVLAGRDAESMKTLIRYLITELRPLPDDVAATVEYAAAINNVVRQAIDVFDTKTFQGPDPIAISSRSGEIVDMFKFCAEVGARAEWPHLLAHLASPPPGVQLAPHVSKVLVPLLPALKAYLASQNLDLESAPFKAFAATVLKAFANAVMGQRPRDLFVGAQIGCKGQWCCTECDTLTAFFSSDDQSAVFKKPGYNARQHLKGEVEKMKMWGVTFREPSKNFEVKKPDSMMPAGLKGVNAERGRLLLAVLGDEAAQKRILGLDYERVLAQVSGKEEAGTKRKAGNDGEVPRAKKGRSS</sequence>
<evidence type="ECO:0000256" key="1">
    <source>
        <dbReference type="SAM" id="MobiDB-lite"/>
    </source>
</evidence>
<accession>A0AAD7JJT9</accession>
<reference evidence="2" key="1">
    <citation type="submission" date="2023-03" db="EMBL/GenBank/DDBJ databases">
        <title>Massive genome expansion in bonnet fungi (Mycena s.s.) driven by repeated elements and novel gene families across ecological guilds.</title>
        <authorList>
            <consortium name="Lawrence Berkeley National Laboratory"/>
            <person name="Harder C.B."/>
            <person name="Miyauchi S."/>
            <person name="Viragh M."/>
            <person name="Kuo A."/>
            <person name="Thoen E."/>
            <person name="Andreopoulos B."/>
            <person name="Lu D."/>
            <person name="Skrede I."/>
            <person name="Drula E."/>
            <person name="Henrissat B."/>
            <person name="Morin E."/>
            <person name="Kohler A."/>
            <person name="Barry K."/>
            <person name="LaButti K."/>
            <person name="Morin E."/>
            <person name="Salamov A."/>
            <person name="Lipzen A."/>
            <person name="Mereny Z."/>
            <person name="Hegedus B."/>
            <person name="Baldrian P."/>
            <person name="Stursova M."/>
            <person name="Weitz H."/>
            <person name="Taylor A."/>
            <person name="Grigoriev I.V."/>
            <person name="Nagy L.G."/>
            <person name="Martin F."/>
            <person name="Kauserud H."/>
        </authorList>
    </citation>
    <scope>NUCLEOTIDE SEQUENCE</scope>
    <source>
        <strain evidence="2">CBHHK188m</strain>
    </source>
</reference>
<feature type="region of interest" description="Disordered" evidence="1">
    <location>
        <begin position="979"/>
        <end position="1004"/>
    </location>
</feature>
<dbReference type="AlphaFoldDB" id="A0AAD7JJT9"/>
<organism evidence="2 3">
    <name type="scientific">Mycena maculata</name>
    <dbReference type="NCBI Taxonomy" id="230809"/>
    <lineage>
        <taxon>Eukaryota</taxon>
        <taxon>Fungi</taxon>
        <taxon>Dikarya</taxon>
        <taxon>Basidiomycota</taxon>
        <taxon>Agaricomycotina</taxon>
        <taxon>Agaricomycetes</taxon>
        <taxon>Agaricomycetidae</taxon>
        <taxon>Agaricales</taxon>
        <taxon>Marasmiineae</taxon>
        <taxon>Mycenaceae</taxon>
        <taxon>Mycena</taxon>
    </lineage>
</organism>
<name>A0AAD7JJT9_9AGAR</name>
<evidence type="ECO:0000313" key="3">
    <source>
        <dbReference type="Proteomes" id="UP001215280"/>
    </source>
</evidence>
<comment type="caution">
    <text evidence="2">The sequence shown here is derived from an EMBL/GenBank/DDBJ whole genome shotgun (WGS) entry which is preliminary data.</text>
</comment>
<feature type="compositionally biased region" description="Basic and acidic residues" evidence="1">
    <location>
        <begin position="979"/>
        <end position="997"/>
    </location>
</feature>
<dbReference type="PANTHER" id="PTHR33099">
    <property type="entry name" value="FE2OG DIOXYGENASE DOMAIN-CONTAINING PROTEIN"/>
    <property type="match status" value="1"/>
</dbReference>
<keyword evidence="3" id="KW-1185">Reference proteome</keyword>
<protein>
    <submittedName>
        <fullName evidence="2">Uncharacterized protein</fullName>
    </submittedName>
</protein>